<evidence type="ECO:0000313" key="1">
    <source>
        <dbReference type="EMBL" id="QBI18273.1"/>
    </source>
</evidence>
<protein>
    <submittedName>
        <fullName evidence="1">Uncharacterized protein</fullName>
    </submittedName>
</protein>
<keyword evidence="2" id="KW-1185">Reference proteome</keyword>
<accession>A0A411YAM3</accession>
<proteinExistence type="predicted"/>
<sequence>MARAATGVGVGWTEARVEDARFVLREEHHRPALERLLRLARETFHYDLSDLQLRDVDGFLRLLGFATERDGGDIVGLAFEDKLVPEIEDVFDALAPYLEAGSYVRMHGGTNARWRYDFDGNVCHRRDEPPDYWKGR</sequence>
<dbReference type="KEGG" id="erz:ER308_00925"/>
<dbReference type="Proteomes" id="UP000291469">
    <property type="component" value="Chromosome"/>
</dbReference>
<dbReference type="AlphaFoldDB" id="A0A411YAM3"/>
<organism evidence="1 2">
    <name type="scientific">Egibacter rhizosphaerae</name>
    <dbReference type="NCBI Taxonomy" id="1670831"/>
    <lineage>
        <taxon>Bacteria</taxon>
        <taxon>Bacillati</taxon>
        <taxon>Actinomycetota</taxon>
        <taxon>Nitriliruptoria</taxon>
        <taxon>Egibacterales</taxon>
        <taxon>Egibacteraceae</taxon>
        <taxon>Egibacter</taxon>
    </lineage>
</organism>
<reference evidence="1 2" key="1">
    <citation type="submission" date="2019-01" db="EMBL/GenBank/DDBJ databases">
        <title>Egibacter rhizosphaerae EGI 80759T.</title>
        <authorList>
            <person name="Chen D.-D."/>
            <person name="Tian Y."/>
            <person name="Jiao J.-Y."/>
            <person name="Zhang X.-T."/>
            <person name="Zhang Y.-G."/>
            <person name="Zhang Y."/>
            <person name="Xiao M."/>
            <person name="Shu W.-S."/>
            <person name="Li W.-J."/>
        </authorList>
    </citation>
    <scope>NUCLEOTIDE SEQUENCE [LARGE SCALE GENOMIC DNA]</scope>
    <source>
        <strain evidence="1 2">EGI 80759</strain>
    </source>
</reference>
<name>A0A411YAM3_9ACTN</name>
<dbReference type="EMBL" id="CP036402">
    <property type="protein sequence ID" value="QBI18273.1"/>
    <property type="molecule type" value="Genomic_DNA"/>
</dbReference>
<dbReference type="OrthoDB" id="2083238at2"/>
<evidence type="ECO:0000313" key="2">
    <source>
        <dbReference type="Proteomes" id="UP000291469"/>
    </source>
</evidence>
<gene>
    <name evidence="1" type="ORF">ER308_00925</name>
</gene>